<keyword evidence="1" id="KW-0378">Hydrolase</keyword>
<feature type="active site" description="Proton donor/acceptor" evidence="2">
    <location>
        <position position="153"/>
    </location>
</feature>
<keyword evidence="3" id="KW-0812">Transmembrane</keyword>
<organism evidence="4 5">
    <name type="scientific">Clostridium folliculivorans</name>
    <dbReference type="NCBI Taxonomy" id="2886038"/>
    <lineage>
        <taxon>Bacteria</taxon>
        <taxon>Bacillati</taxon>
        <taxon>Bacillota</taxon>
        <taxon>Clostridia</taxon>
        <taxon>Eubacteriales</taxon>
        <taxon>Clostridiaceae</taxon>
        <taxon>Clostridium</taxon>
    </lineage>
</organism>
<dbReference type="SUPFAM" id="SSF63817">
    <property type="entry name" value="Sortase"/>
    <property type="match status" value="1"/>
</dbReference>
<gene>
    <name evidence="4" type="ORF">CFOLD11_38470</name>
</gene>
<dbReference type="Pfam" id="PF04203">
    <property type="entry name" value="Sortase"/>
    <property type="match status" value="1"/>
</dbReference>
<evidence type="ECO:0000313" key="5">
    <source>
        <dbReference type="Proteomes" id="UP001057868"/>
    </source>
</evidence>
<dbReference type="InterPro" id="IPR023365">
    <property type="entry name" value="Sortase_dom-sf"/>
</dbReference>
<keyword evidence="5" id="KW-1185">Reference proteome</keyword>
<dbReference type="NCBIfam" id="TIGR03064">
    <property type="entry name" value="sortase_srtB"/>
    <property type="match status" value="1"/>
</dbReference>
<dbReference type="CDD" id="cd05826">
    <property type="entry name" value="Sortase_B"/>
    <property type="match status" value="1"/>
</dbReference>
<keyword evidence="3" id="KW-0472">Membrane</keyword>
<dbReference type="AlphaFoldDB" id="A0A9W5Y5P5"/>
<evidence type="ECO:0000256" key="1">
    <source>
        <dbReference type="ARBA" id="ARBA00022801"/>
    </source>
</evidence>
<sequence>MVNNEKGGKGKLNKTDFKKKASFSSSLKIIMVLICAGAFLYSAYSLYIIGSEYKKGTDEYKDLQRYVEKVPNNGKSTKASKIDFDNLKAINSDIVAWIHFESIGIDYPIVKGTDNNFYLKHTFKKEENKAGSIFMDYENNSQFKDLHTTIYGHNLKNSSMFSALMKYKDKDFYVSNPYFWIYTPNGDLKCEIFSCYITGSTSESYNKSFSTKDEYDKFLKTLKKSSIYDTRVEVTVDDKVLSLSTCTNSDKDSRIIVHAKVLKQQSYS</sequence>
<evidence type="ECO:0000313" key="4">
    <source>
        <dbReference type="EMBL" id="GKU27020.1"/>
    </source>
</evidence>
<evidence type="ECO:0000256" key="3">
    <source>
        <dbReference type="SAM" id="Phobius"/>
    </source>
</evidence>
<protein>
    <submittedName>
        <fullName evidence="4">SrtB family sortase</fullName>
    </submittedName>
</protein>
<comment type="caution">
    <text evidence="4">The sequence shown here is derived from an EMBL/GenBank/DDBJ whole genome shotgun (WGS) entry which is preliminary data.</text>
</comment>
<feature type="transmembrane region" description="Helical" evidence="3">
    <location>
        <begin position="21"/>
        <end position="44"/>
    </location>
</feature>
<proteinExistence type="predicted"/>
<name>A0A9W5Y5P5_9CLOT</name>
<dbReference type="InterPro" id="IPR005754">
    <property type="entry name" value="Sortase"/>
</dbReference>
<keyword evidence="3" id="KW-1133">Transmembrane helix</keyword>
<dbReference type="Gene3D" id="2.40.260.10">
    <property type="entry name" value="Sortase"/>
    <property type="match status" value="1"/>
</dbReference>
<dbReference type="EMBL" id="BQXY01000008">
    <property type="protein sequence ID" value="GKU27020.1"/>
    <property type="molecule type" value="Genomic_DNA"/>
</dbReference>
<feature type="active site" description="Acyl-thioester intermediate" evidence="2">
    <location>
        <position position="246"/>
    </location>
</feature>
<evidence type="ECO:0000256" key="2">
    <source>
        <dbReference type="PIRSR" id="PIRSR605754-1"/>
    </source>
</evidence>
<reference evidence="4" key="1">
    <citation type="journal article" date="2023" name="Int. J. Syst. Evol. Microbiol.">
        <title>&lt;i&gt;Clostridium folliculivorans&lt;/i&gt; sp. nov., isolated from soil samples of an organic paddy in Japan.</title>
        <authorList>
            <person name="Tazawa J."/>
            <person name="Kobayashi H."/>
            <person name="Tanizawa Y."/>
            <person name="Uchino A."/>
            <person name="Tanaka F."/>
            <person name="Urashima Y."/>
            <person name="Miura S."/>
            <person name="Sakamoto M."/>
            <person name="Ohkuma M."/>
            <person name="Tohno M."/>
        </authorList>
    </citation>
    <scope>NUCLEOTIDE SEQUENCE</scope>
    <source>
        <strain evidence="4">D1-1</strain>
    </source>
</reference>
<dbReference type="InterPro" id="IPR009835">
    <property type="entry name" value="SrtB"/>
</dbReference>
<dbReference type="RefSeq" id="WP_261853898.1">
    <property type="nucleotide sequence ID" value="NZ_BQXY01000008.1"/>
</dbReference>
<dbReference type="GO" id="GO:0016787">
    <property type="term" value="F:hydrolase activity"/>
    <property type="evidence" value="ECO:0007669"/>
    <property type="project" value="UniProtKB-KW"/>
</dbReference>
<accession>A0A9W5Y5P5</accession>
<dbReference type="Proteomes" id="UP001057868">
    <property type="component" value="Unassembled WGS sequence"/>
</dbReference>